<feature type="domain" description="Helicase C-terminal" evidence="16">
    <location>
        <begin position="707"/>
        <end position="871"/>
    </location>
</feature>
<keyword evidence="18" id="KW-1185">Reference proteome</keyword>
<evidence type="ECO:0000256" key="6">
    <source>
        <dbReference type="ARBA" id="ARBA00022801"/>
    </source>
</evidence>
<dbReference type="PANTHER" id="PTHR45629">
    <property type="entry name" value="SNF2/RAD54 FAMILY MEMBER"/>
    <property type="match status" value="1"/>
</dbReference>
<dbReference type="GO" id="GO:0016787">
    <property type="term" value="F:hydrolase activity"/>
    <property type="evidence" value="ECO:0007669"/>
    <property type="project" value="UniProtKB-KW"/>
</dbReference>
<evidence type="ECO:0000256" key="12">
    <source>
        <dbReference type="ARBA" id="ARBA00047995"/>
    </source>
</evidence>
<proteinExistence type="inferred from homology"/>
<dbReference type="EC" id="3.6.4.12" evidence="3"/>
<dbReference type="CDD" id="cd18000">
    <property type="entry name" value="DEXHc_ERCC6"/>
    <property type="match status" value="1"/>
</dbReference>
<keyword evidence="6" id="KW-0378">Hydrolase</keyword>
<dbReference type="InterPro" id="IPR058951">
    <property type="entry name" value="WHD_Rad26_CSB-like"/>
</dbReference>
<comment type="catalytic activity">
    <reaction evidence="12">
        <text>ATP + H2O = ADP + phosphate + H(+)</text>
        <dbReference type="Rhea" id="RHEA:13065"/>
        <dbReference type="ChEBI" id="CHEBI:15377"/>
        <dbReference type="ChEBI" id="CHEBI:15378"/>
        <dbReference type="ChEBI" id="CHEBI:30616"/>
        <dbReference type="ChEBI" id="CHEBI:43474"/>
        <dbReference type="ChEBI" id="CHEBI:456216"/>
        <dbReference type="EC" id="3.6.4.12"/>
    </reaction>
</comment>
<dbReference type="GO" id="GO:0003678">
    <property type="term" value="F:DNA helicase activity"/>
    <property type="evidence" value="ECO:0007669"/>
    <property type="project" value="UniProtKB-EC"/>
</dbReference>
<dbReference type="Gene3D" id="3.40.50.10810">
    <property type="entry name" value="Tandem AAA-ATPase domain"/>
    <property type="match status" value="1"/>
</dbReference>
<dbReference type="Pfam" id="PF25875">
    <property type="entry name" value="WHD_Rad26_CSB"/>
    <property type="match status" value="1"/>
</dbReference>
<evidence type="ECO:0000256" key="13">
    <source>
        <dbReference type="SAM" id="Coils"/>
    </source>
</evidence>
<keyword evidence="8" id="KW-0067">ATP-binding</keyword>
<dbReference type="Proteomes" id="UP000262825">
    <property type="component" value="Unassembled WGS sequence"/>
</dbReference>
<dbReference type="PROSITE" id="PS51194">
    <property type="entry name" value="HELICASE_CTER"/>
    <property type="match status" value="1"/>
</dbReference>
<organism evidence="17 18">
    <name type="scientific">Saccharomycodes ludwigii</name>
    <dbReference type="NCBI Taxonomy" id="36035"/>
    <lineage>
        <taxon>Eukaryota</taxon>
        <taxon>Fungi</taxon>
        <taxon>Dikarya</taxon>
        <taxon>Ascomycota</taxon>
        <taxon>Saccharomycotina</taxon>
        <taxon>Saccharomycetes</taxon>
        <taxon>Saccharomycodales</taxon>
        <taxon>Saccharomycodaceae</taxon>
        <taxon>Saccharomycodes</taxon>
    </lineage>
</organism>
<evidence type="ECO:0000256" key="8">
    <source>
        <dbReference type="ARBA" id="ARBA00022840"/>
    </source>
</evidence>
<keyword evidence="13" id="KW-0175">Coiled coil</keyword>
<dbReference type="Gene3D" id="3.40.50.300">
    <property type="entry name" value="P-loop containing nucleotide triphosphate hydrolases"/>
    <property type="match status" value="1"/>
</dbReference>
<evidence type="ECO:0000256" key="1">
    <source>
        <dbReference type="ARBA" id="ARBA00004123"/>
    </source>
</evidence>
<dbReference type="InterPro" id="IPR014001">
    <property type="entry name" value="Helicase_ATP-bd"/>
</dbReference>
<evidence type="ECO:0000259" key="15">
    <source>
        <dbReference type="PROSITE" id="PS51192"/>
    </source>
</evidence>
<keyword evidence="10" id="KW-0234">DNA repair</keyword>
<feature type="domain" description="Helicase ATP-binding" evidence="15">
    <location>
        <begin position="360"/>
        <end position="568"/>
    </location>
</feature>
<feature type="region of interest" description="Disordered" evidence="14">
    <location>
        <begin position="211"/>
        <end position="262"/>
    </location>
</feature>
<protein>
    <recommendedName>
        <fullName evidence="3">DNA helicase</fullName>
        <ecNumber evidence="3">3.6.4.12</ecNumber>
    </recommendedName>
</protein>
<evidence type="ECO:0000256" key="9">
    <source>
        <dbReference type="ARBA" id="ARBA00023125"/>
    </source>
</evidence>
<dbReference type="Pfam" id="PF00271">
    <property type="entry name" value="Helicase_C"/>
    <property type="match status" value="1"/>
</dbReference>
<dbReference type="AlphaFoldDB" id="A0A376B136"/>
<dbReference type="InterPro" id="IPR027417">
    <property type="entry name" value="P-loop_NTPase"/>
</dbReference>
<dbReference type="InterPro" id="IPR038718">
    <property type="entry name" value="SNF2-like_sf"/>
</dbReference>
<dbReference type="SMART" id="SM00490">
    <property type="entry name" value="HELICc"/>
    <property type="match status" value="1"/>
</dbReference>
<dbReference type="VEuPathDB" id="FungiDB:SCODWIG_00159"/>
<dbReference type="InterPro" id="IPR050496">
    <property type="entry name" value="SNF2_RAD54_helicase_repair"/>
</dbReference>
<evidence type="ECO:0000256" key="11">
    <source>
        <dbReference type="ARBA" id="ARBA00023242"/>
    </source>
</evidence>
<feature type="compositionally biased region" description="Acidic residues" evidence="14">
    <location>
        <begin position="251"/>
        <end position="262"/>
    </location>
</feature>
<comment type="similarity">
    <text evidence="2">Belongs to the SNF2/RAD54 helicase family.</text>
</comment>
<evidence type="ECO:0000313" key="18">
    <source>
        <dbReference type="Proteomes" id="UP000262825"/>
    </source>
</evidence>
<dbReference type="InterPro" id="IPR049730">
    <property type="entry name" value="SNF2/RAD54-like_C"/>
</dbReference>
<dbReference type="GO" id="GO:0006283">
    <property type="term" value="P:transcription-coupled nucleotide-excision repair"/>
    <property type="evidence" value="ECO:0007669"/>
    <property type="project" value="TreeGrafter"/>
</dbReference>
<dbReference type="Pfam" id="PF00176">
    <property type="entry name" value="SNF2-rel_dom"/>
    <property type="match status" value="1"/>
</dbReference>
<dbReference type="FunFam" id="3.40.50.10810:FF:000039">
    <property type="entry name" value="DNA repair protein Rhp26/Rad26"/>
    <property type="match status" value="1"/>
</dbReference>
<dbReference type="PANTHER" id="PTHR45629:SF7">
    <property type="entry name" value="DNA EXCISION REPAIR PROTEIN ERCC-6-RELATED"/>
    <property type="match status" value="1"/>
</dbReference>
<feature type="region of interest" description="Disordered" evidence="14">
    <location>
        <begin position="170"/>
        <end position="189"/>
    </location>
</feature>
<dbReference type="InterPro" id="IPR000330">
    <property type="entry name" value="SNF2_N"/>
</dbReference>
<keyword evidence="7" id="KW-0347">Helicase</keyword>
<reference evidence="18" key="1">
    <citation type="submission" date="2018-06" db="EMBL/GenBank/DDBJ databases">
        <authorList>
            <person name="Guldener U."/>
        </authorList>
    </citation>
    <scope>NUCLEOTIDE SEQUENCE [LARGE SCALE GENOMIC DNA]</scope>
    <source>
        <strain evidence="18">UTAD17</strain>
    </source>
</reference>
<evidence type="ECO:0000256" key="14">
    <source>
        <dbReference type="SAM" id="MobiDB-lite"/>
    </source>
</evidence>
<dbReference type="SUPFAM" id="SSF52540">
    <property type="entry name" value="P-loop containing nucleoside triphosphate hydrolases"/>
    <property type="match status" value="2"/>
</dbReference>
<evidence type="ECO:0000256" key="7">
    <source>
        <dbReference type="ARBA" id="ARBA00022806"/>
    </source>
</evidence>
<evidence type="ECO:0000256" key="3">
    <source>
        <dbReference type="ARBA" id="ARBA00012551"/>
    </source>
</evidence>
<gene>
    <name evidence="17" type="ORF">SCODWIG_00159</name>
</gene>
<dbReference type="PROSITE" id="PS51192">
    <property type="entry name" value="HELICASE_ATP_BIND_1"/>
    <property type="match status" value="1"/>
</dbReference>
<accession>A0A376B136</accession>
<dbReference type="SMART" id="SM00487">
    <property type="entry name" value="DEXDc"/>
    <property type="match status" value="1"/>
</dbReference>
<evidence type="ECO:0000256" key="10">
    <source>
        <dbReference type="ARBA" id="ARBA00023204"/>
    </source>
</evidence>
<dbReference type="GO" id="GO:0005634">
    <property type="term" value="C:nucleus"/>
    <property type="evidence" value="ECO:0007669"/>
    <property type="project" value="TreeGrafter"/>
</dbReference>
<dbReference type="EMBL" id="UFAJ01000010">
    <property type="protein sequence ID" value="SSD58398.1"/>
    <property type="molecule type" value="Genomic_DNA"/>
</dbReference>
<comment type="subcellular location">
    <subcellularLocation>
        <location evidence="1">Nucleus</location>
    </subcellularLocation>
</comment>
<name>A0A376B136_9ASCO</name>
<dbReference type="GO" id="GO:0005524">
    <property type="term" value="F:ATP binding"/>
    <property type="evidence" value="ECO:0007669"/>
    <property type="project" value="InterPro"/>
</dbReference>
<sequence>MSEKDILDGIVENIISQTSLENQIESDAQNILDQKSNEQETKRLERSLNKLTQLKKKRELFQRRLNNANRISVKNKLRKTIDTLNKDEISPLLQDIKDIKSRIKVIKPLKENDHYKNNKIPNVQSDRQQGESETDYLIRVGKVTAFGNKSNFVLTNDEEGDTTDNYCEQRELGGEKQANSTEVSRKRKASHNIYDSDLELQEMLPENVLIKGKKSKRQSRENQTTDISINEEVSDNKPIDKGRPEELSGSEFDEEEFESELEEEEVIYEGSEAEEEAASIKVKASNFVDDGDEYSYQKRLKSWIKNRSKDRKIDKHPELPEWLKTHPDFKDAKLSNDLKIPGEIFSNLFNYQKTCVQWLWELRQQKCGGILSDEMGLGKTIQIIAFLASLHHSNKLDKPVLIVCPATVMKQWVSEIHKWWPPFRAIILHSIGAGFDAKSGKEAMNDEKLEEMLVNSENFTYEDYIDQNKVKNAISNKTEACKLIDKVVECGHILVTTYVGLKINSDRLLKVNWSYVILDEGHKIRNPNSDISLTCKRVKCRNRIILSGTPIQNNLIELWSLFDFIYPGKLGTLPIFQQQFAHPINMGGYANATNLQVQTGYKCAVLLKDLITPYLLRRVKSDVAKDLPKKNEMVLFCKLTKYQRNKYMDFLNSDELTKIKGGKIKVLYGIDVLRKICNHPDLLISKDFSYKRPADYGSASRSGKMQVVKQLLKVWHENGHKTLLFTQSRQMLNIFQDFIEKRDPDLSGNLKVLRMDGTTNIGARQALVDKFNNENYDVFLLTTKVGGLGINLTGADRIIIYDPDWNPSTDLQARERAWRIGQKRDVTIYRLMIAGSIEEKIYHRQIFKQFLSNKILKDPNQKRFFKTNELQDLFTLGGSRGYNEELNEQISTLTEKNNNKSGGNNDDDLNAVSSMSGVSKLEGFYDSKEHDEIDKTEDDRLMKGLFGIESAVSHNNLVDSHYKPSDDIITREAVRSAARAAEELKKSRNITKQYKIGTPTWTGKFGVAGKAKKNKKLSITNISKSKNISTKMLNGGGNGSSAILDTIKKLNNTDNPSPTIPSNAQIDAKLTKDVEDLSKFRDFLRNKPNKFATSSEIINGTGFKLITKEDTLRLRAFLKQIATFDKLYKGWKLKEEK</sequence>
<dbReference type="CDD" id="cd18793">
    <property type="entry name" value="SF2_C_SNF"/>
    <property type="match status" value="1"/>
</dbReference>
<keyword evidence="4" id="KW-0547">Nucleotide-binding</keyword>
<feature type="compositionally biased region" description="Basic and acidic residues" evidence="14">
    <location>
        <begin position="234"/>
        <end position="246"/>
    </location>
</feature>
<evidence type="ECO:0000256" key="2">
    <source>
        <dbReference type="ARBA" id="ARBA00007025"/>
    </source>
</evidence>
<evidence type="ECO:0000313" key="17">
    <source>
        <dbReference type="EMBL" id="SSD58398.1"/>
    </source>
</evidence>
<keyword evidence="9" id="KW-0238">DNA-binding</keyword>
<evidence type="ECO:0000256" key="5">
    <source>
        <dbReference type="ARBA" id="ARBA00022763"/>
    </source>
</evidence>
<evidence type="ECO:0000259" key="16">
    <source>
        <dbReference type="PROSITE" id="PS51194"/>
    </source>
</evidence>
<evidence type="ECO:0000256" key="4">
    <source>
        <dbReference type="ARBA" id="ARBA00022741"/>
    </source>
</evidence>
<keyword evidence="5" id="KW-0227">DNA damage</keyword>
<keyword evidence="11" id="KW-0539">Nucleus</keyword>
<dbReference type="InterPro" id="IPR001650">
    <property type="entry name" value="Helicase_C-like"/>
</dbReference>
<feature type="coiled-coil region" evidence="13">
    <location>
        <begin position="34"/>
        <end position="71"/>
    </location>
</feature>